<dbReference type="Proteomes" id="UP000214600">
    <property type="component" value="Unassembled WGS sequence"/>
</dbReference>
<evidence type="ECO:0000313" key="3">
    <source>
        <dbReference type="Proteomes" id="UP000214600"/>
    </source>
</evidence>
<keyword evidence="1" id="KW-0812">Transmembrane</keyword>
<evidence type="ECO:0000313" key="2">
    <source>
        <dbReference type="EMBL" id="OXI42453.1"/>
    </source>
</evidence>
<evidence type="ECO:0000256" key="1">
    <source>
        <dbReference type="SAM" id="Phobius"/>
    </source>
</evidence>
<dbReference type="OrthoDB" id="9182648at2"/>
<sequence length="171" mass="19207">MNDNLANNIGQNLIAIGLFTVAFESMVLTIRAQAYGYFCKNDPTSLSAFDKACDTADKTIKFCAPVMRKARLVDEVEIDALARVRQRRNKMAHEGYNHMFTLKVKDVAEDVELMLKISAKVEQWRQLIPEPLPDGRVPFSVSPSIFGLYLSVAQDLACTKLYVEEDETGRA</sequence>
<keyword evidence="1" id="KW-1133">Transmembrane helix</keyword>
<comment type="caution">
    <text evidence="2">The sequence shown here is derived from an EMBL/GenBank/DDBJ whole genome shotgun (WGS) entry which is preliminary data.</text>
</comment>
<accession>A0A228IJ40</accession>
<reference evidence="3" key="1">
    <citation type="submission" date="2017-06" db="EMBL/GenBank/DDBJ databases">
        <authorList>
            <person name="LiPuma J."/>
            <person name="Spilker T."/>
        </authorList>
    </citation>
    <scope>NUCLEOTIDE SEQUENCE [LARGE SCALE GENOMIC DNA]</scope>
    <source>
        <strain evidence="3">AU17325</strain>
    </source>
</reference>
<keyword evidence="1" id="KW-0472">Membrane</keyword>
<dbReference type="RefSeq" id="WP_089452396.1">
    <property type="nucleotide sequence ID" value="NZ_NKFA01000008.1"/>
</dbReference>
<proteinExistence type="predicted"/>
<name>A0A228IJ40_9BURK</name>
<gene>
    <name evidence="2" type="ORF">CFB84_24910</name>
</gene>
<feature type="transmembrane region" description="Helical" evidence="1">
    <location>
        <begin position="12"/>
        <end position="30"/>
    </location>
</feature>
<dbReference type="AlphaFoldDB" id="A0A228IJ40"/>
<dbReference type="EMBL" id="NKFA01000008">
    <property type="protein sequence ID" value="OXI42453.1"/>
    <property type="molecule type" value="Genomic_DNA"/>
</dbReference>
<organism evidence="2 3">
    <name type="scientific">Burkholderia aenigmatica</name>
    <dbReference type="NCBI Taxonomy" id="2015348"/>
    <lineage>
        <taxon>Bacteria</taxon>
        <taxon>Pseudomonadati</taxon>
        <taxon>Pseudomonadota</taxon>
        <taxon>Betaproteobacteria</taxon>
        <taxon>Burkholderiales</taxon>
        <taxon>Burkholderiaceae</taxon>
        <taxon>Burkholderia</taxon>
        <taxon>Burkholderia cepacia complex</taxon>
    </lineage>
</organism>
<protein>
    <submittedName>
        <fullName evidence="2">Uncharacterized protein</fullName>
    </submittedName>
</protein>
<reference evidence="2 3" key="2">
    <citation type="submission" date="2017-08" db="EMBL/GenBank/DDBJ databases">
        <title>WGS of novel Burkholderia cepaca complex species.</title>
        <authorList>
            <person name="Lipuma J."/>
            <person name="Spilker T."/>
        </authorList>
    </citation>
    <scope>NUCLEOTIDE SEQUENCE [LARGE SCALE GENOMIC DNA]</scope>
    <source>
        <strain evidence="2 3">AU17325</strain>
    </source>
</reference>